<dbReference type="GO" id="GO:0009395">
    <property type="term" value="P:phospholipid catabolic process"/>
    <property type="evidence" value="ECO:0007669"/>
    <property type="project" value="TreeGrafter"/>
</dbReference>
<dbReference type="EMBL" id="JWZX01002521">
    <property type="protein sequence ID" value="KOO28730.1"/>
    <property type="molecule type" value="Genomic_DNA"/>
</dbReference>
<dbReference type="PANTHER" id="PTHR31956:SF1">
    <property type="entry name" value="NON-SPECIFIC PHOSPHOLIPASE C1"/>
    <property type="match status" value="1"/>
</dbReference>
<evidence type="ECO:0000313" key="2">
    <source>
        <dbReference type="EMBL" id="KOO28730.1"/>
    </source>
</evidence>
<evidence type="ECO:0000256" key="1">
    <source>
        <dbReference type="ARBA" id="ARBA00022801"/>
    </source>
</evidence>
<dbReference type="Proteomes" id="UP000037460">
    <property type="component" value="Unassembled WGS sequence"/>
</dbReference>
<reference evidence="3" key="1">
    <citation type="journal article" date="2015" name="PLoS Genet.">
        <title>Genome Sequence and Transcriptome Analyses of Chrysochromulina tobin: Metabolic Tools for Enhanced Algal Fitness in the Prominent Order Prymnesiales (Haptophyceae).</title>
        <authorList>
            <person name="Hovde B.T."/>
            <person name="Deodato C.R."/>
            <person name="Hunsperger H.M."/>
            <person name="Ryken S.A."/>
            <person name="Yost W."/>
            <person name="Jha R.K."/>
            <person name="Patterson J."/>
            <person name="Monnat R.J. Jr."/>
            <person name="Barlow S.B."/>
            <person name="Starkenburg S.R."/>
            <person name="Cattolico R.A."/>
        </authorList>
    </citation>
    <scope>NUCLEOTIDE SEQUENCE</scope>
    <source>
        <strain evidence="3">CCMP291</strain>
    </source>
</reference>
<dbReference type="InterPro" id="IPR017850">
    <property type="entry name" value="Alkaline_phosphatase_core_sf"/>
</dbReference>
<sequence length="433" mass="47007">MVVLFVENRAADHIFGCMLGDRPDFDGIPTRPDGGHWKLFPAEPGTGSGPAAKMVNVSCGTADQVCHGAPNESTRMFSAAQLPVKHAISESFAVFNKMFTSVPGPSWPNHLFSQSATSCGTSSNVMYNTCGGKTAQFPQMTIFDSLALANVPFGIYVNDTCGPNTTLSCGDVTPGWGTNTGTNASTGLDPDVTMAGVARHKSHFFSHTLLYEQAAAGALPAFSWISPAHEASDHPCFDMAKGERMLKDIYEALRNGPGWNKTLFVVTYDDYGGFYDHVERPAAPHDESPCNVWNAQHNVSKTGPTDCPNAFDFQQLGLRSSTMLISPWIKKASIINEPLKRGDRADWHGSSEPPPQWDHTSMLATAKNLASFEEIGKEKCQGPKAVTAKQRLQIALYSALTQTPAPDIDVMDYESAGAWAKARWLEYMAMDLE</sequence>
<name>A0A0M0JQH1_9EUKA</name>
<comment type="caution">
    <text evidence="2">The sequence shown here is derived from an EMBL/GenBank/DDBJ whole genome shotgun (WGS) entry which is preliminary data.</text>
</comment>
<organism evidence="2 3">
    <name type="scientific">Chrysochromulina tobinii</name>
    <dbReference type="NCBI Taxonomy" id="1460289"/>
    <lineage>
        <taxon>Eukaryota</taxon>
        <taxon>Haptista</taxon>
        <taxon>Haptophyta</taxon>
        <taxon>Prymnesiophyceae</taxon>
        <taxon>Prymnesiales</taxon>
        <taxon>Chrysochromulinaceae</taxon>
        <taxon>Chrysochromulina</taxon>
    </lineage>
</organism>
<dbReference type="PANTHER" id="PTHR31956">
    <property type="entry name" value="NON-SPECIFIC PHOSPHOLIPASE C4-RELATED"/>
    <property type="match status" value="1"/>
</dbReference>
<keyword evidence="1" id="KW-0378">Hydrolase</keyword>
<dbReference type="OrthoDB" id="5135119at2759"/>
<keyword evidence="3" id="KW-1185">Reference proteome</keyword>
<dbReference type="InterPro" id="IPR007312">
    <property type="entry name" value="Phosphoesterase"/>
</dbReference>
<accession>A0A0M0JQH1</accession>
<dbReference type="Gene3D" id="3.40.720.10">
    <property type="entry name" value="Alkaline Phosphatase, subunit A"/>
    <property type="match status" value="2"/>
</dbReference>
<protein>
    <submittedName>
        <fullName evidence="2">Phosphoesterase family protein</fullName>
    </submittedName>
</protein>
<evidence type="ECO:0000313" key="3">
    <source>
        <dbReference type="Proteomes" id="UP000037460"/>
    </source>
</evidence>
<proteinExistence type="predicted"/>
<gene>
    <name evidence="2" type="ORF">Ctob_005580</name>
</gene>
<dbReference type="AlphaFoldDB" id="A0A0M0JQH1"/>
<dbReference type="Pfam" id="PF04185">
    <property type="entry name" value="Phosphoesterase"/>
    <property type="match status" value="1"/>
</dbReference>
<dbReference type="GO" id="GO:0042578">
    <property type="term" value="F:phosphoric ester hydrolase activity"/>
    <property type="evidence" value="ECO:0007669"/>
    <property type="project" value="UniProtKB-ARBA"/>
</dbReference>